<sequence length="329" mass="38473">MVRASAQYFDPTTQQKPCRHGLCRTLRKEFHWKCLLSTLLVHLCISYTVWCHFSYYAYAPANAAIFTYAHGPCAPGYNFIPIGFGLLLYLVYLTECWHHRSKYKGIPKRGAADVRDLVERMRTAIPIVWWKSVCYHYLRRTRQVTRYRNGDAITATQVFYERVNSHSSGNVFLYDTAGFRDISKDLVDLERYPLIRMRFTKGFVFACVQAATEFEDQRTRFFNENEVRDDYMEVREGLDLADVPFFEQLIVFPQSSNVEPEYRDPNEESPVPQRHSVLDRVRIPDELAAENACGMEDSSPALSNYKAVRDQLFEVPHKHYKKFSSHIEL</sequence>
<evidence type="ECO:0000256" key="3">
    <source>
        <dbReference type="ARBA" id="ARBA00022692"/>
    </source>
</evidence>
<keyword evidence="4 6" id="KW-1133">Transmembrane helix</keyword>
<keyword evidence="8" id="KW-1185">Reference proteome</keyword>
<keyword evidence="3 6" id="KW-0812">Transmembrane</keyword>
<protein>
    <submittedName>
        <fullName evidence="7">TMEM151 family domain-containing protein</fullName>
    </submittedName>
</protein>
<evidence type="ECO:0000313" key="8">
    <source>
        <dbReference type="Proteomes" id="UP001201812"/>
    </source>
</evidence>
<dbReference type="AlphaFoldDB" id="A0AAD4R0I5"/>
<dbReference type="PANTHER" id="PTHR31893:SF5">
    <property type="entry name" value="TRANSMEMBRANE PROTEIN 151 HOMOLOG"/>
    <property type="match status" value="1"/>
</dbReference>
<dbReference type="PANTHER" id="PTHR31893">
    <property type="entry name" value="TRANSMEMBRANE PROTEIN 151 HOMOLOG"/>
    <property type="match status" value="1"/>
</dbReference>
<evidence type="ECO:0000256" key="1">
    <source>
        <dbReference type="ARBA" id="ARBA00004141"/>
    </source>
</evidence>
<comment type="caution">
    <text evidence="7">The sequence shown here is derived from an EMBL/GenBank/DDBJ whole genome shotgun (WGS) entry which is preliminary data.</text>
</comment>
<evidence type="ECO:0000256" key="2">
    <source>
        <dbReference type="ARBA" id="ARBA00009583"/>
    </source>
</evidence>
<name>A0AAD4R0I5_9BILA</name>
<gene>
    <name evidence="7" type="ORF">DdX_12249</name>
</gene>
<accession>A0AAD4R0I5</accession>
<reference evidence="7" key="1">
    <citation type="submission" date="2022-01" db="EMBL/GenBank/DDBJ databases">
        <title>Genome Sequence Resource for Two Populations of Ditylenchus destructor, the Migratory Endoparasitic Phytonematode.</title>
        <authorList>
            <person name="Zhang H."/>
            <person name="Lin R."/>
            <person name="Xie B."/>
        </authorList>
    </citation>
    <scope>NUCLEOTIDE SEQUENCE</scope>
    <source>
        <strain evidence="7">BazhouSP</strain>
    </source>
</reference>
<evidence type="ECO:0000313" key="7">
    <source>
        <dbReference type="EMBL" id="KAI1707694.1"/>
    </source>
</evidence>
<feature type="transmembrane region" description="Helical" evidence="6">
    <location>
        <begin position="76"/>
        <end position="94"/>
    </location>
</feature>
<evidence type="ECO:0000256" key="5">
    <source>
        <dbReference type="ARBA" id="ARBA00023136"/>
    </source>
</evidence>
<keyword evidence="5 6" id="KW-0472">Membrane</keyword>
<feature type="transmembrane region" description="Helical" evidence="6">
    <location>
        <begin position="34"/>
        <end position="56"/>
    </location>
</feature>
<comment type="similarity">
    <text evidence="2">Belongs to the TMEM151 family.</text>
</comment>
<comment type="subcellular location">
    <subcellularLocation>
        <location evidence="1">Membrane</location>
        <topology evidence="1">Multi-pass membrane protein</topology>
    </subcellularLocation>
</comment>
<evidence type="ECO:0000256" key="4">
    <source>
        <dbReference type="ARBA" id="ARBA00022989"/>
    </source>
</evidence>
<dbReference type="Pfam" id="PF14857">
    <property type="entry name" value="TMEM151"/>
    <property type="match status" value="1"/>
</dbReference>
<dbReference type="GO" id="GO:0016020">
    <property type="term" value="C:membrane"/>
    <property type="evidence" value="ECO:0007669"/>
    <property type="project" value="UniProtKB-SubCell"/>
</dbReference>
<dbReference type="InterPro" id="IPR026767">
    <property type="entry name" value="Tmem151"/>
</dbReference>
<organism evidence="7 8">
    <name type="scientific">Ditylenchus destructor</name>
    <dbReference type="NCBI Taxonomy" id="166010"/>
    <lineage>
        <taxon>Eukaryota</taxon>
        <taxon>Metazoa</taxon>
        <taxon>Ecdysozoa</taxon>
        <taxon>Nematoda</taxon>
        <taxon>Chromadorea</taxon>
        <taxon>Rhabditida</taxon>
        <taxon>Tylenchina</taxon>
        <taxon>Tylenchomorpha</taxon>
        <taxon>Sphaerularioidea</taxon>
        <taxon>Anguinidae</taxon>
        <taxon>Anguininae</taxon>
        <taxon>Ditylenchus</taxon>
    </lineage>
</organism>
<proteinExistence type="inferred from homology"/>
<dbReference type="EMBL" id="JAKKPZ010000039">
    <property type="protein sequence ID" value="KAI1707694.1"/>
    <property type="molecule type" value="Genomic_DNA"/>
</dbReference>
<dbReference type="Proteomes" id="UP001201812">
    <property type="component" value="Unassembled WGS sequence"/>
</dbReference>
<evidence type="ECO:0000256" key="6">
    <source>
        <dbReference type="SAM" id="Phobius"/>
    </source>
</evidence>